<sequence>MKRCPETDRIEAWLDGDLPPAASLVIEAHLAGCRDCAREAASLRRLFAHLAVSPARDPGPRLTERILDRVAPSRVRRRQVTVLGWCYTAVSAVSTFAFISWIIRPETPATLGRLVGGAYSQLIRVGLFTLEAVTSSALRLHHGLGVLGTMAGWILPALRALASLGGDPWFAGTLWASFAASATLLVWMRPRPVRIVRRDRHVGILGF</sequence>
<keyword evidence="1" id="KW-0472">Membrane</keyword>
<reference evidence="3" key="1">
    <citation type="submission" date="2020-07" db="EMBL/GenBank/DDBJ databases">
        <title>Huge and variable diversity of episymbiotic CPR bacteria and DPANN archaea in groundwater ecosystems.</title>
        <authorList>
            <person name="He C.Y."/>
            <person name="Keren R."/>
            <person name="Whittaker M."/>
            <person name="Farag I.F."/>
            <person name="Doudna J."/>
            <person name="Cate J.H.D."/>
            <person name="Banfield J.F."/>
        </authorList>
    </citation>
    <scope>NUCLEOTIDE SEQUENCE</scope>
    <source>
        <strain evidence="3">NC_groundwater_928_Pr1_S-0.2um_72_17</strain>
    </source>
</reference>
<evidence type="ECO:0000313" key="3">
    <source>
        <dbReference type="EMBL" id="MBI3540101.1"/>
    </source>
</evidence>
<feature type="domain" description="Putative zinc-finger" evidence="2">
    <location>
        <begin position="8"/>
        <end position="37"/>
    </location>
</feature>
<keyword evidence="1" id="KW-1133">Transmembrane helix</keyword>
<gene>
    <name evidence="3" type="ORF">HY076_07490</name>
</gene>
<accession>A0A9D6L7C1</accession>
<organism evidence="3 4">
    <name type="scientific">Eiseniibacteriota bacterium</name>
    <dbReference type="NCBI Taxonomy" id="2212470"/>
    <lineage>
        <taxon>Bacteria</taxon>
        <taxon>Candidatus Eiseniibacteriota</taxon>
    </lineage>
</organism>
<comment type="caution">
    <text evidence="3">The sequence shown here is derived from an EMBL/GenBank/DDBJ whole genome shotgun (WGS) entry which is preliminary data.</text>
</comment>
<protein>
    <submittedName>
        <fullName evidence="3">Zf-HC2 domain-containing protein</fullName>
    </submittedName>
</protein>
<feature type="transmembrane region" description="Helical" evidence="1">
    <location>
        <begin position="82"/>
        <end position="103"/>
    </location>
</feature>
<dbReference type="InterPro" id="IPR041916">
    <property type="entry name" value="Anti_sigma_zinc_sf"/>
</dbReference>
<proteinExistence type="predicted"/>
<dbReference type="Pfam" id="PF13490">
    <property type="entry name" value="zf-HC2"/>
    <property type="match status" value="1"/>
</dbReference>
<keyword evidence="1" id="KW-0812">Transmembrane</keyword>
<name>A0A9D6L7C1_UNCEI</name>
<evidence type="ECO:0000313" key="4">
    <source>
        <dbReference type="Proteomes" id="UP000807850"/>
    </source>
</evidence>
<dbReference type="Gene3D" id="1.10.10.1320">
    <property type="entry name" value="Anti-sigma factor, zinc-finger domain"/>
    <property type="match status" value="1"/>
</dbReference>
<dbReference type="AlphaFoldDB" id="A0A9D6L7C1"/>
<evidence type="ECO:0000259" key="2">
    <source>
        <dbReference type="Pfam" id="PF13490"/>
    </source>
</evidence>
<dbReference type="InterPro" id="IPR027383">
    <property type="entry name" value="Znf_put"/>
</dbReference>
<evidence type="ECO:0000256" key="1">
    <source>
        <dbReference type="SAM" id="Phobius"/>
    </source>
</evidence>
<dbReference type="EMBL" id="JACQAY010000248">
    <property type="protein sequence ID" value="MBI3540101.1"/>
    <property type="molecule type" value="Genomic_DNA"/>
</dbReference>
<feature type="transmembrane region" description="Helical" evidence="1">
    <location>
        <begin position="168"/>
        <end position="188"/>
    </location>
</feature>
<dbReference type="Proteomes" id="UP000807850">
    <property type="component" value="Unassembled WGS sequence"/>
</dbReference>